<evidence type="ECO:0000256" key="5">
    <source>
        <dbReference type="ARBA" id="ARBA00022840"/>
    </source>
</evidence>
<dbReference type="Gene3D" id="3.30.300.30">
    <property type="match status" value="1"/>
</dbReference>
<dbReference type="InterPro" id="IPR000873">
    <property type="entry name" value="AMP-dep_synth/lig_dom"/>
</dbReference>
<dbReference type="InterPro" id="IPR020845">
    <property type="entry name" value="AMP-binding_CS"/>
</dbReference>
<keyword evidence="5" id="KW-0067">ATP-binding</keyword>
<name>A0AAJ3HR43_PROHU</name>
<sequence length="480" mass="53491">MAAVVQFKLSPWQYWAELCPNETAIIADNQPISWQQLVCHINVLAQKFYKQGVRPQQTILLRGKNHIHFIFALLAAFQCGAKVLPLNPQLPESLLDDLLPHLSIDFYADFSLPQLQFDAVLLDLDGIAYDENAFEQQAAITPAVEWDANRMATLILTSGSSGLPKAAVHTFNAHLCSAEGVLSLMPFNKGDRWLLSLPLFHVSGQGIFWRWLLRGATLVVRAMHPLTDALQGCSHASLVPTQLWRLLHQDNHQNSHQDKPQLITLKSVLLGGAMIPIELTQAAEKWGIQCWCGYGMTEMASTVCAKRADGKAGVGLPLKGKAVRLVDNEIQIKSDSVALGYWFDGKLNPLSLTADDWYSTRDKGCFSADEWCILGRLDNLFFSAGEGIQPEDIEKILNTHPKISQSFIVPIDDAEFGQRPVAVIDADIDTVNQLPQWYHSRLAGFQRPVVCLQLPDSLKNGGIKISRKQVQKWVKDRLIC</sequence>
<dbReference type="EMBL" id="LXEV01000028">
    <property type="protein sequence ID" value="OAT46053.1"/>
    <property type="molecule type" value="Genomic_DNA"/>
</dbReference>
<evidence type="ECO:0000256" key="2">
    <source>
        <dbReference type="ARBA" id="ARBA00022428"/>
    </source>
</evidence>
<proteinExistence type="inferred from homology"/>
<gene>
    <name evidence="7" type="ORF">M997_2508</name>
</gene>
<keyword evidence="3 7" id="KW-0436">Ligase</keyword>
<evidence type="ECO:0000313" key="8">
    <source>
        <dbReference type="Proteomes" id="UP000078250"/>
    </source>
</evidence>
<dbReference type="InterPro" id="IPR010192">
    <property type="entry name" value="MenE"/>
</dbReference>
<dbReference type="GO" id="GO:0009234">
    <property type="term" value="P:menaquinone biosynthetic process"/>
    <property type="evidence" value="ECO:0007669"/>
    <property type="project" value="UniProtKB-KW"/>
</dbReference>
<evidence type="ECO:0000313" key="7">
    <source>
        <dbReference type="EMBL" id="OAT46053.1"/>
    </source>
</evidence>
<organism evidence="7 8">
    <name type="scientific">Proteus hauseri ATCC 700826</name>
    <dbReference type="NCBI Taxonomy" id="1354271"/>
    <lineage>
        <taxon>Bacteria</taxon>
        <taxon>Pseudomonadati</taxon>
        <taxon>Pseudomonadota</taxon>
        <taxon>Gammaproteobacteria</taxon>
        <taxon>Enterobacterales</taxon>
        <taxon>Morganellaceae</taxon>
        <taxon>Proteus</taxon>
    </lineage>
</organism>
<dbReference type="Gene3D" id="3.40.50.12780">
    <property type="entry name" value="N-terminal domain of ligase-like"/>
    <property type="match status" value="1"/>
</dbReference>
<dbReference type="InterPro" id="IPR042099">
    <property type="entry name" value="ANL_N_sf"/>
</dbReference>
<evidence type="ECO:0000256" key="3">
    <source>
        <dbReference type="ARBA" id="ARBA00022598"/>
    </source>
</evidence>
<evidence type="ECO:0000256" key="1">
    <source>
        <dbReference type="ARBA" id="ARBA00006432"/>
    </source>
</evidence>
<dbReference type="GO" id="GO:0008756">
    <property type="term" value="F:o-succinylbenzoate-CoA ligase activity"/>
    <property type="evidence" value="ECO:0007669"/>
    <property type="project" value="UniProtKB-EC"/>
</dbReference>
<dbReference type="GO" id="GO:0006631">
    <property type="term" value="P:fatty acid metabolic process"/>
    <property type="evidence" value="ECO:0007669"/>
    <property type="project" value="TreeGrafter"/>
</dbReference>
<dbReference type="NCBIfam" id="TIGR01923">
    <property type="entry name" value="menE"/>
    <property type="match status" value="1"/>
</dbReference>
<evidence type="ECO:0000259" key="6">
    <source>
        <dbReference type="Pfam" id="PF00501"/>
    </source>
</evidence>
<protein>
    <submittedName>
        <fullName evidence="7">O-succinylbenzoic acid--CoA ligase</fullName>
        <ecNumber evidence="7">6.2.1.26</ecNumber>
    </submittedName>
</protein>
<dbReference type="NCBIfam" id="NF006539">
    <property type="entry name" value="PRK09029.1"/>
    <property type="match status" value="1"/>
</dbReference>
<dbReference type="Proteomes" id="UP000078250">
    <property type="component" value="Unassembled WGS sequence"/>
</dbReference>
<dbReference type="EC" id="6.2.1.26" evidence="7"/>
<dbReference type="PANTHER" id="PTHR43201">
    <property type="entry name" value="ACYL-COA SYNTHETASE"/>
    <property type="match status" value="1"/>
</dbReference>
<feature type="domain" description="AMP-dependent synthetase/ligase" evidence="6">
    <location>
        <begin position="14"/>
        <end position="342"/>
    </location>
</feature>
<keyword evidence="2" id="KW-0474">Menaquinone biosynthesis</keyword>
<dbReference type="GO" id="GO:0031956">
    <property type="term" value="F:medium-chain fatty acid-CoA ligase activity"/>
    <property type="evidence" value="ECO:0007669"/>
    <property type="project" value="TreeGrafter"/>
</dbReference>
<evidence type="ECO:0000256" key="4">
    <source>
        <dbReference type="ARBA" id="ARBA00022741"/>
    </source>
</evidence>
<keyword evidence="8" id="KW-1185">Reference proteome</keyword>
<dbReference type="RefSeq" id="WP_064720446.1">
    <property type="nucleotide sequence ID" value="NZ_LXEV01000028.1"/>
</dbReference>
<dbReference type="GO" id="GO:0005524">
    <property type="term" value="F:ATP binding"/>
    <property type="evidence" value="ECO:0007669"/>
    <property type="project" value="UniProtKB-KW"/>
</dbReference>
<comment type="similarity">
    <text evidence="1">Belongs to the ATP-dependent AMP-binding enzyme family.</text>
</comment>
<comment type="caution">
    <text evidence="7">The sequence shown here is derived from an EMBL/GenBank/DDBJ whole genome shotgun (WGS) entry which is preliminary data.</text>
</comment>
<dbReference type="PROSITE" id="PS00455">
    <property type="entry name" value="AMP_BINDING"/>
    <property type="match status" value="1"/>
</dbReference>
<accession>A0AAJ3HR43</accession>
<keyword evidence="4" id="KW-0547">Nucleotide-binding</keyword>
<dbReference type="AlphaFoldDB" id="A0AAJ3HR43"/>
<dbReference type="Pfam" id="PF00501">
    <property type="entry name" value="AMP-binding"/>
    <property type="match status" value="1"/>
</dbReference>
<dbReference type="SUPFAM" id="SSF56801">
    <property type="entry name" value="Acetyl-CoA synthetase-like"/>
    <property type="match status" value="1"/>
</dbReference>
<dbReference type="InterPro" id="IPR045851">
    <property type="entry name" value="AMP-bd_C_sf"/>
</dbReference>
<dbReference type="PANTHER" id="PTHR43201:SF5">
    <property type="entry name" value="MEDIUM-CHAIN ACYL-COA LIGASE ACSF2, MITOCHONDRIAL"/>
    <property type="match status" value="1"/>
</dbReference>
<reference evidence="7 8" key="1">
    <citation type="submission" date="2016-04" db="EMBL/GenBank/DDBJ databases">
        <title>ATOL: Assembling a taxonomically balanced genome-scale reconstruction of the evolutionary history of the Enterobacteriaceae.</title>
        <authorList>
            <person name="Plunkett G.III."/>
            <person name="Neeno-Eckwall E.C."/>
            <person name="Glasner J.D."/>
            <person name="Perna N.T."/>
        </authorList>
    </citation>
    <scope>NUCLEOTIDE SEQUENCE [LARGE SCALE GENOMIC DNA]</scope>
    <source>
        <strain evidence="7 8">ATCC 700826</strain>
    </source>
</reference>
<dbReference type="CDD" id="cd17630">
    <property type="entry name" value="OSB_MenE-like"/>
    <property type="match status" value="1"/>
</dbReference>